<protein>
    <submittedName>
        <fullName evidence="1">DUF2892 domain-containing protein</fullName>
    </submittedName>
</protein>
<gene>
    <name evidence="1" type="ORF">DU506_11590</name>
</gene>
<evidence type="ECO:0000313" key="2">
    <source>
        <dbReference type="Proteomes" id="UP000253204"/>
    </source>
</evidence>
<sequence length="157" mass="17865">MLPSTTSRVERNTAESVNREIQQKTEENIAYFAENPHKIEQRLYELEQEWDIERTLEANASTLNLIGITLAAAGYRRWLWLPAAVSGFLLQHALQGWCPPIVILRKRGIRTSSEIDLERYALKALRGDFGGLEDTTALSTEERVRKVLVALGHKTSF</sequence>
<dbReference type="RefSeq" id="WP_114487090.1">
    <property type="nucleotide sequence ID" value="NZ_CBCSHM010000046.1"/>
</dbReference>
<evidence type="ECO:0000313" key="1">
    <source>
        <dbReference type="EMBL" id="RCV90345.1"/>
    </source>
</evidence>
<keyword evidence="2" id="KW-1185">Reference proteome</keyword>
<comment type="caution">
    <text evidence="1">The sequence shown here is derived from an EMBL/GenBank/DDBJ whole genome shotgun (WGS) entry which is preliminary data.</text>
</comment>
<dbReference type="AlphaFoldDB" id="A0A368TZW0"/>
<dbReference type="OrthoDB" id="9799383at2"/>
<reference evidence="1 2" key="1">
    <citation type="submission" date="2018-07" db="EMBL/GenBank/DDBJ databases">
        <title>Halomonas rutogse sp. nov., isolated from Lake TangqianCo on Tibetan Plateau.</title>
        <authorList>
            <person name="Lu H."/>
            <person name="Xing P."/>
            <person name="Wu Q."/>
        </authorList>
    </citation>
    <scope>NUCLEOTIDE SEQUENCE [LARGE SCALE GENOMIC DNA]</scope>
    <source>
        <strain evidence="1 2">TQ8S</strain>
    </source>
</reference>
<proteinExistence type="predicted"/>
<accession>A0A368TZW0</accession>
<dbReference type="EMBL" id="QPIJ01000026">
    <property type="protein sequence ID" value="RCV90345.1"/>
    <property type="molecule type" value="Genomic_DNA"/>
</dbReference>
<dbReference type="Gene3D" id="6.10.140.1340">
    <property type="match status" value="1"/>
</dbReference>
<organism evidence="1 2">
    <name type="scientific">Vreelandella rituensis</name>
    <dbReference type="NCBI Taxonomy" id="2282306"/>
    <lineage>
        <taxon>Bacteria</taxon>
        <taxon>Pseudomonadati</taxon>
        <taxon>Pseudomonadota</taxon>
        <taxon>Gammaproteobacteria</taxon>
        <taxon>Oceanospirillales</taxon>
        <taxon>Halomonadaceae</taxon>
        <taxon>Vreelandella</taxon>
    </lineage>
</organism>
<dbReference type="Proteomes" id="UP000253204">
    <property type="component" value="Unassembled WGS sequence"/>
</dbReference>
<name>A0A368TZW0_9GAMM</name>